<evidence type="ECO:0000256" key="2">
    <source>
        <dbReference type="ARBA" id="ARBA00022980"/>
    </source>
</evidence>
<comment type="caution">
    <text evidence="4">The sequence shown here is derived from an EMBL/GenBank/DDBJ whole genome shotgun (WGS) entry which is preliminary data.</text>
</comment>
<dbReference type="GO" id="GO:0006412">
    <property type="term" value="P:translation"/>
    <property type="evidence" value="ECO:0007669"/>
    <property type="project" value="InterPro"/>
</dbReference>
<name>A0AAW2Z3A1_9EUKA</name>
<organism evidence="4 5">
    <name type="scientific">Acrasis kona</name>
    <dbReference type="NCBI Taxonomy" id="1008807"/>
    <lineage>
        <taxon>Eukaryota</taxon>
        <taxon>Discoba</taxon>
        <taxon>Heterolobosea</taxon>
        <taxon>Tetramitia</taxon>
        <taxon>Eutetramitia</taxon>
        <taxon>Acrasidae</taxon>
        <taxon>Acrasis</taxon>
    </lineage>
</organism>
<dbReference type="PRINTS" id="PR01250">
    <property type="entry name" value="RIBOSOMALL34"/>
</dbReference>
<dbReference type="Pfam" id="PF01199">
    <property type="entry name" value="Ribosomal_L34e"/>
    <property type="match status" value="1"/>
</dbReference>
<dbReference type="PROSITE" id="PS01145">
    <property type="entry name" value="RIBOSOMAL_L34E"/>
    <property type="match status" value="1"/>
</dbReference>
<dbReference type="GO" id="GO:1990904">
    <property type="term" value="C:ribonucleoprotein complex"/>
    <property type="evidence" value="ECO:0007669"/>
    <property type="project" value="UniProtKB-KW"/>
</dbReference>
<dbReference type="Proteomes" id="UP001431209">
    <property type="component" value="Unassembled WGS sequence"/>
</dbReference>
<dbReference type="InterPro" id="IPR038562">
    <property type="entry name" value="Ribosomal_eL34_C_sf"/>
</dbReference>
<evidence type="ECO:0000256" key="1">
    <source>
        <dbReference type="ARBA" id="ARBA00009875"/>
    </source>
</evidence>
<proteinExistence type="inferred from homology"/>
<evidence type="ECO:0000313" key="4">
    <source>
        <dbReference type="EMBL" id="KAL0484278.1"/>
    </source>
</evidence>
<reference evidence="4 5" key="1">
    <citation type="submission" date="2024-03" db="EMBL/GenBank/DDBJ databases">
        <title>The Acrasis kona genome and developmental transcriptomes reveal deep origins of eukaryotic multicellular pathways.</title>
        <authorList>
            <person name="Sheikh S."/>
            <person name="Fu C.-J."/>
            <person name="Brown M.W."/>
            <person name="Baldauf S.L."/>
        </authorList>
    </citation>
    <scope>NUCLEOTIDE SEQUENCE [LARGE SCALE GENOMIC DNA]</scope>
    <source>
        <strain evidence="4 5">ATCC MYA-3509</strain>
    </source>
</reference>
<comment type="similarity">
    <text evidence="1">Belongs to the eukaryotic ribosomal protein eL34 family.</text>
</comment>
<keyword evidence="3" id="KW-0687">Ribonucleoprotein</keyword>
<keyword evidence="2 4" id="KW-0689">Ribosomal protein</keyword>
<keyword evidence="5" id="KW-1185">Reference proteome</keyword>
<dbReference type="AlphaFoldDB" id="A0AAW2Z3A1"/>
<dbReference type="InterPro" id="IPR008195">
    <property type="entry name" value="Ribosomal_eL34"/>
</dbReference>
<dbReference type="PANTHER" id="PTHR10759">
    <property type="entry name" value="60S RIBOSOMAL PROTEIN L34"/>
    <property type="match status" value="1"/>
</dbReference>
<dbReference type="EMBL" id="JAOPGA020001032">
    <property type="protein sequence ID" value="KAL0484278.1"/>
    <property type="molecule type" value="Genomic_DNA"/>
</dbReference>
<dbReference type="InterPro" id="IPR018065">
    <property type="entry name" value="Ribosomal_eL34_CS"/>
</dbReference>
<dbReference type="GO" id="GO:0003735">
    <property type="term" value="F:structural constituent of ribosome"/>
    <property type="evidence" value="ECO:0007669"/>
    <property type="project" value="InterPro"/>
</dbReference>
<accession>A0AAW2Z3A1</accession>
<evidence type="ECO:0000256" key="3">
    <source>
        <dbReference type="ARBA" id="ARBA00023274"/>
    </source>
</evidence>
<gene>
    <name evidence="4" type="ORF">AKO1_004848</name>
</gene>
<protein>
    <submittedName>
        <fullName evidence="4">Ribosomal protein L34</fullName>
    </submittedName>
</protein>
<dbReference type="Gene3D" id="6.20.370.70">
    <property type="match status" value="1"/>
</dbReference>
<sequence length="132" mass="15032">MVTRGLDKRVHYRRNKAWRTKSNKVKVVRTPGNRLLVQYSKKKVALPSTPKYLGGKPLQGLKRIRPARKATVSASAKKVSRPYGGVLSFDLVRERIIRAFLIEEQKIVKRVLKMKKVKEVAPVSEPAAETKQ</sequence>
<dbReference type="GO" id="GO:0005840">
    <property type="term" value="C:ribosome"/>
    <property type="evidence" value="ECO:0007669"/>
    <property type="project" value="UniProtKB-KW"/>
</dbReference>
<dbReference type="Gene3D" id="6.20.340.10">
    <property type="match status" value="1"/>
</dbReference>
<evidence type="ECO:0000313" key="5">
    <source>
        <dbReference type="Proteomes" id="UP001431209"/>
    </source>
</evidence>